<dbReference type="Proteomes" id="UP001295462">
    <property type="component" value="Unassembled WGS sequence"/>
</dbReference>
<protein>
    <submittedName>
        <fullName evidence="1">Uncharacterized protein</fullName>
    </submittedName>
</protein>
<sequence length="51" mass="5839">MIAALCMASKSFIVCPQNIQYANDKRHHDYTIDHEIICAYVDASAIQLLWL</sequence>
<comment type="caution">
    <text evidence="1">The sequence shown here is derived from an EMBL/GenBank/DDBJ whole genome shotgun (WGS) entry which is preliminary data.</text>
</comment>
<reference evidence="1" key="1">
    <citation type="submission" date="2022-01" db="EMBL/GenBank/DDBJ databases">
        <authorList>
            <person name="Lagorce A."/>
        </authorList>
    </citation>
    <scope>NUCLEOTIDE SEQUENCE</scope>
    <source>
        <strain evidence="1">Th15_F1_A12</strain>
    </source>
</reference>
<proteinExistence type="predicted"/>
<evidence type="ECO:0000313" key="1">
    <source>
        <dbReference type="EMBL" id="CAH1599758.1"/>
    </source>
</evidence>
<evidence type="ECO:0000313" key="2">
    <source>
        <dbReference type="Proteomes" id="UP001295462"/>
    </source>
</evidence>
<dbReference type="AlphaFoldDB" id="A0AAU9QRE2"/>
<accession>A0AAU9QRE2</accession>
<organism evidence="1 2">
    <name type="scientific">Vibrio jasicida</name>
    <dbReference type="NCBI Taxonomy" id="766224"/>
    <lineage>
        <taxon>Bacteria</taxon>
        <taxon>Pseudomonadati</taxon>
        <taxon>Pseudomonadota</taxon>
        <taxon>Gammaproteobacteria</taxon>
        <taxon>Vibrionales</taxon>
        <taxon>Vibrionaceae</taxon>
        <taxon>Vibrio</taxon>
    </lineage>
</organism>
<name>A0AAU9QRE2_9VIBR</name>
<gene>
    <name evidence="1" type="ORF">THF1A12_40271</name>
</gene>
<dbReference type="EMBL" id="CAKMUD010000094">
    <property type="protein sequence ID" value="CAH1599758.1"/>
    <property type="molecule type" value="Genomic_DNA"/>
</dbReference>